<keyword evidence="2" id="KW-1185">Reference proteome</keyword>
<protein>
    <submittedName>
        <fullName evidence="1">Adenine-specific DNA-methyltransferase</fullName>
    </submittedName>
</protein>
<dbReference type="STRING" id="1244869.H261_00040"/>
<dbReference type="Proteomes" id="UP000011744">
    <property type="component" value="Unassembled WGS sequence"/>
</dbReference>
<accession>M2YFS7</accession>
<dbReference type="AlphaFoldDB" id="M2YFS7"/>
<dbReference type="GO" id="GO:0008168">
    <property type="term" value="F:methyltransferase activity"/>
    <property type="evidence" value="ECO:0007669"/>
    <property type="project" value="UniProtKB-KW"/>
</dbReference>
<evidence type="ECO:0000313" key="1">
    <source>
        <dbReference type="EMBL" id="EME71921.1"/>
    </source>
</evidence>
<reference evidence="1 2" key="1">
    <citation type="journal article" date="2014" name="Genome Announc.">
        <title>Draft Genome Sequence of Magnetospirillum sp. Strain SO-1, a Freshwater Magnetotactic Bacterium Isolated from the Ol'khovka River, Russia.</title>
        <authorList>
            <person name="Grouzdev D.S."/>
            <person name="Dziuba M.V."/>
            <person name="Sukhacheva M.S."/>
            <person name="Mardanov A.V."/>
            <person name="Beletskiy A.V."/>
            <person name="Kuznetsov B.B."/>
            <person name="Skryabin K.G."/>
        </authorList>
    </citation>
    <scope>NUCLEOTIDE SEQUENCE [LARGE SCALE GENOMIC DNA]</scope>
    <source>
        <strain evidence="1 2">SO-1</strain>
    </source>
</reference>
<dbReference type="REBASE" id="86546">
    <property type="entry name" value="M.MspSO1ORF40P"/>
</dbReference>
<dbReference type="eggNOG" id="COG2189">
    <property type="taxonomic scope" value="Bacteria"/>
</dbReference>
<organism evidence="1 2">
    <name type="scientific">Paramagnetospirillum caucaseum</name>
    <dbReference type="NCBI Taxonomy" id="1244869"/>
    <lineage>
        <taxon>Bacteria</taxon>
        <taxon>Pseudomonadati</taxon>
        <taxon>Pseudomonadota</taxon>
        <taxon>Alphaproteobacteria</taxon>
        <taxon>Rhodospirillales</taxon>
        <taxon>Magnetospirillaceae</taxon>
        <taxon>Paramagnetospirillum</taxon>
    </lineage>
</organism>
<comment type="caution">
    <text evidence="1">The sequence shown here is derived from an EMBL/GenBank/DDBJ whole genome shotgun (WGS) entry which is preliminary data.</text>
</comment>
<dbReference type="EMBL" id="AONQ01000001">
    <property type="protein sequence ID" value="EME71921.1"/>
    <property type="molecule type" value="Genomic_DNA"/>
</dbReference>
<name>M2YFS7_9PROT</name>
<dbReference type="PATRIC" id="fig|1244869.3.peg.5"/>
<keyword evidence="1" id="KW-0808">Transferase</keyword>
<keyword evidence="1" id="KW-0489">Methyltransferase</keyword>
<sequence>MSSLLEHHEHLLEDRTEADVIYELLLKLGLDLCVPMESRTVAGKSVKAVGDGVLMLCLAEKLVATEIEAVAAGIVSWHKELAPAGDSTVVFRDSAFDGDVAKTNMAAILAQNGLENVRSL</sequence>
<proteinExistence type="predicted"/>
<dbReference type="GO" id="GO:0032259">
    <property type="term" value="P:methylation"/>
    <property type="evidence" value="ECO:0007669"/>
    <property type="project" value="UniProtKB-KW"/>
</dbReference>
<gene>
    <name evidence="1" type="ORF">H261_00040</name>
</gene>
<evidence type="ECO:0000313" key="2">
    <source>
        <dbReference type="Proteomes" id="UP000011744"/>
    </source>
</evidence>